<accession>A0AAV5GRN3</accession>
<feature type="compositionally biased region" description="Acidic residues" evidence="1">
    <location>
        <begin position="194"/>
        <end position="204"/>
    </location>
</feature>
<keyword evidence="2" id="KW-1133">Transmembrane helix</keyword>
<evidence type="ECO:0000313" key="4">
    <source>
        <dbReference type="Proteomes" id="UP001342314"/>
    </source>
</evidence>
<reference evidence="3 4" key="1">
    <citation type="submission" date="2021-12" db="EMBL/GenBank/DDBJ databases">
        <title>High titer production of polyol ester of fatty acids by Rhodotorula paludigena BS15 towards product separation-free biomass refinery.</title>
        <authorList>
            <person name="Mano J."/>
            <person name="Ono H."/>
            <person name="Tanaka T."/>
            <person name="Naito K."/>
            <person name="Sushida H."/>
            <person name="Ike M."/>
            <person name="Tokuyasu K."/>
            <person name="Kitaoka M."/>
        </authorList>
    </citation>
    <scope>NUCLEOTIDE SEQUENCE [LARGE SCALE GENOMIC DNA]</scope>
    <source>
        <strain evidence="3 4">BS15</strain>
    </source>
</reference>
<comment type="caution">
    <text evidence="3">The sequence shown here is derived from an EMBL/GenBank/DDBJ whole genome shotgun (WGS) entry which is preliminary data.</text>
</comment>
<sequence length="204" mass="21501">MPPVQEARVIAPEEAADIVRTVSKLRVLRPLFTYAIHHPLRFLGSYVLLPLLHLLLSLLSLLASLVLALLSTLLSPATFLFSTFVLGPISAASSFASATAPIWYALLAALAAGTLGGALAGIVAARPARSAIDGTLARGTRGLRWLGVLPKEQDAARGGYGPGATLERTSEKARGKRRATLGEGESISAYEEVRDSDEETDGDV</sequence>
<feature type="transmembrane region" description="Helical" evidence="2">
    <location>
        <begin position="102"/>
        <end position="125"/>
    </location>
</feature>
<keyword evidence="4" id="KW-1185">Reference proteome</keyword>
<keyword evidence="2" id="KW-0472">Membrane</keyword>
<feature type="region of interest" description="Disordered" evidence="1">
    <location>
        <begin position="156"/>
        <end position="204"/>
    </location>
</feature>
<dbReference type="EMBL" id="BQKY01000010">
    <property type="protein sequence ID" value="GJN92160.1"/>
    <property type="molecule type" value="Genomic_DNA"/>
</dbReference>
<gene>
    <name evidence="3" type="ORF">Rhopal_005190-T1</name>
</gene>
<dbReference type="AlphaFoldDB" id="A0AAV5GRN3"/>
<keyword evidence="2" id="KW-0812">Transmembrane</keyword>
<name>A0AAV5GRN3_9BASI</name>
<evidence type="ECO:0000313" key="3">
    <source>
        <dbReference type="EMBL" id="GJN92160.1"/>
    </source>
</evidence>
<dbReference type="Proteomes" id="UP001342314">
    <property type="component" value="Unassembled WGS sequence"/>
</dbReference>
<evidence type="ECO:0000256" key="2">
    <source>
        <dbReference type="SAM" id="Phobius"/>
    </source>
</evidence>
<feature type="transmembrane region" description="Helical" evidence="2">
    <location>
        <begin position="47"/>
        <end position="70"/>
    </location>
</feature>
<evidence type="ECO:0000256" key="1">
    <source>
        <dbReference type="SAM" id="MobiDB-lite"/>
    </source>
</evidence>
<organism evidence="3 4">
    <name type="scientific">Rhodotorula paludigena</name>
    <dbReference type="NCBI Taxonomy" id="86838"/>
    <lineage>
        <taxon>Eukaryota</taxon>
        <taxon>Fungi</taxon>
        <taxon>Dikarya</taxon>
        <taxon>Basidiomycota</taxon>
        <taxon>Pucciniomycotina</taxon>
        <taxon>Microbotryomycetes</taxon>
        <taxon>Sporidiobolales</taxon>
        <taxon>Sporidiobolaceae</taxon>
        <taxon>Rhodotorula</taxon>
    </lineage>
</organism>
<protein>
    <recommendedName>
        <fullName evidence="5">Golgi apparatus membrane protein tvp38</fullName>
    </recommendedName>
</protein>
<evidence type="ECO:0008006" key="5">
    <source>
        <dbReference type="Google" id="ProtNLM"/>
    </source>
</evidence>
<proteinExistence type="predicted"/>